<dbReference type="EMBL" id="FMYU01000015">
    <property type="protein sequence ID" value="SDD00464.1"/>
    <property type="molecule type" value="Genomic_DNA"/>
</dbReference>
<dbReference type="AlphaFoldDB" id="A0A1G6R843"/>
<evidence type="ECO:0000313" key="1">
    <source>
        <dbReference type="EMBL" id="SDD00464.1"/>
    </source>
</evidence>
<sequence>MKNKQEKIKHDKKVIKNFIKLYCRKNHLEKGVEVYKDDLCKDCYELLNYAYMKLENCPLDPKPMCKKCLIHCYSKKNKEKIKQIMKFSGLYLIKHGRIDLLLHYYF</sequence>
<gene>
    <name evidence="1" type="ORF">SAMN05660835_01741</name>
</gene>
<evidence type="ECO:0000313" key="2">
    <source>
        <dbReference type="Proteomes" id="UP000199411"/>
    </source>
</evidence>
<keyword evidence="2" id="KW-1185">Reference proteome</keyword>
<protein>
    <submittedName>
        <fullName evidence="1">Nitrous oxide-stimulated promoter</fullName>
    </submittedName>
</protein>
<dbReference type="InterPro" id="IPR020483">
    <property type="entry name" value="Uncharacterised_YgbA"/>
</dbReference>
<organism evidence="1 2">
    <name type="scientific">Desulfurella multipotens</name>
    <dbReference type="NCBI Taxonomy" id="79269"/>
    <lineage>
        <taxon>Bacteria</taxon>
        <taxon>Pseudomonadati</taxon>
        <taxon>Campylobacterota</taxon>
        <taxon>Desulfurellia</taxon>
        <taxon>Desulfurellales</taxon>
        <taxon>Desulfurellaceae</taxon>
        <taxon>Desulfurella</taxon>
    </lineage>
</organism>
<accession>A0A1G6R843</accession>
<dbReference type="RefSeq" id="WP_092129670.1">
    <property type="nucleotide sequence ID" value="NZ_FMYU01000015.1"/>
</dbReference>
<reference evidence="2" key="1">
    <citation type="submission" date="2016-10" db="EMBL/GenBank/DDBJ databases">
        <authorList>
            <person name="Varghese N."/>
            <person name="Submissions S."/>
        </authorList>
    </citation>
    <scope>NUCLEOTIDE SEQUENCE [LARGE SCALE GENOMIC DNA]</scope>
    <source>
        <strain evidence="2">DSM 8415</strain>
    </source>
</reference>
<name>A0A1G6R843_9BACT</name>
<proteinExistence type="predicted"/>
<dbReference type="NCBIfam" id="NF007714">
    <property type="entry name" value="PRK10410.1-2"/>
    <property type="match status" value="1"/>
</dbReference>
<dbReference type="OrthoDB" id="5344095at2"/>
<dbReference type="Pfam" id="PF11756">
    <property type="entry name" value="YgbA_NO"/>
    <property type="match status" value="1"/>
</dbReference>
<dbReference type="Proteomes" id="UP000199411">
    <property type="component" value="Unassembled WGS sequence"/>
</dbReference>